<proteinExistence type="predicted"/>
<evidence type="ECO:0000313" key="2">
    <source>
        <dbReference type="Proteomes" id="UP000601990"/>
    </source>
</evidence>
<dbReference type="Proteomes" id="UP000601990">
    <property type="component" value="Unassembled WGS sequence"/>
</dbReference>
<dbReference type="RefSeq" id="WP_169200353.1">
    <property type="nucleotide sequence ID" value="NZ_WTVH02000010.1"/>
</dbReference>
<sequence length="204" mass="22106">MQFPDFYRAVPRLKVRDALAAFLGAAEDGVIEYGYEDAVKLAGHSCPTVGSAYLLTRHALTALYPDGLPERGGVRVEFRNRLEDGVTGVIASVVTLLSGAAQDGGFKGLAGRHVRRGLQQFAVDLPLALRFTRLDTGAAVDAEADLSTVPADPAMPSLMARCLMGEADADEQRQFGLLWQDRVRRILLDHGNDPEVFRIRPSSA</sequence>
<protein>
    <recommendedName>
        <fullName evidence="3">Formylmethanofuran dehydrogenase subunit E domain-containing protein</fullName>
    </recommendedName>
</protein>
<gene>
    <name evidence="1" type="ORF">GO608_17725</name>
</gene>
<comment type="caution">
    <text evidence="1">The sequence shown here is derived from an EMBL/GenBank/DDBJ whole genome shotgun (WGS) entry which is preliminary data.</text>
</comment>
<keyword evidence="2" id="KW-1185">Reference proteome</keyword>
<evidence type="ECO:0008006" key="3">
    <source>
        <dbReference type="Google" id="ProtNLM"/>
    </source>
</evidence>
<organism evidence="1 2">
    <name type="scientific">Aromatoleum buckelii</name>
    <dbReference type="NCBI Taxonomy" id="200254"/>
    <lineage>
        <taxon>Bacteria</taxon>
        <taxon>Pseudomonadati</taxon>
        <taxon>Pseudomonadota</taxon>
        <taxon>Betaproteobacteria</taxon>
        <taxon>Rhodocyclales</taxon>
        <taxon>Rhodocyclaceae</taxon>
        <taxon>Aromatoleum</taxon>
    </lineage>
</organism>
<reference evidence="1" key="1">
    <citation type="submission" date="2019-12" db="EMBL/GenBank/DDBJ databases">
        <title>Comparative genomics gives insights into the taxonomy of the Azoarcus-Aromatoleum group and reveals separate origins of nif in the plant-associated Azoarcus and non-plant-associated Aromatoleum sub-groups.</title>
        <authorList>
            <person name="Lafos M."/>
            <person name="Maluk M."/>
            <person name="Batista M."/>
            <person name="Junghare M."/>
            <person name="Carmona M."/>
            <person name="Faoro H."/>
            <person name="Cruz L.M."/>
            <person name="Battistoni F."/>
            <person name="De Souza E."/>
            <person name="Pedrosa F."/>
            <person name="Chen W.-M."/>
            <person name="Poole P.S."/>
            <person name="Dixon R.A."/>
            <person name="James E.K."/>
        </authorList>
    </citation>
    <scope>NUCLEOTIDE SEQUENCE</scope>
    <source>
        <strain evidence="1">U120</strain>
    </source>
</reference>
<dbReference type="EMBL" id="WTVH01000049">
    <property type="protein sequence ID" value="NMF95151.1"/>
    <property type="molecule type" value="Genomic_DNA"/>
</dbReference>
<accession>A0ABX1N788</accession>
<name>A0ABX1N788_9RHOO</name>
<evidence type="ECO:0000313" key="1">
    <source>
        <dbReference type="EMBL" id="NMF95151.1"/>
    </source>
</evidence>